<proteinExistence type="predicted"/>
<name>A0AAV4VXX1_CAEEX</name>
<dbReference type="Proteomes" id="UP001054945">
    <property type="component" value="Unassembled WGS sequence"/>
</dbReference>
<evidence type="ECO:0000259" key="2">
    <source>
        <dbReference type="Pfam" id="PF25450"/>
    </source>
</evidence>
<accession>A0AAV4VXX1</accession>
<dbReference type="AlphaFoldDB" id="A0AAV4VXX1"/>
<dbReference type="GO" id="GO:0032154">
    <property type="term" value="C:cleavage furrow"/>
    <property type="evidence" value="ECO:0007669"/>
    <property type="project" value="TreeGrafter"/>
</dbReference>
<dbReference type="GO" id="GO:0032465">
    <property type="term" value="P:regulation of cytokinesis"/>
    <property type="evidence" value="ECO:0007669"/>
    <property type="project" value="TreeGrafter"/>
</dbReference>
<reference evidence="3 4" key="1">
    <citation type="submission" date="2021-06" db="EMBL/GenBank/DDBJ databases">
        <title>Caerostris extrusa draft genome.</title>
        <authorList>
            <person name="Kono N."/>
            <person name="Arakawa K."/>
        </authorList>
    </citation>
    <scope>NUCLEOTIDE SEQUENCE [LARGE SCALE GENOMIC DNA]</scope>
</reference>
<keyword evidence="1" id="KW-0175">Coiled coil</keyword>
<dbReference type="InterPro" id="IPR057316">
    <property type="entry name" value="Rab11-FIP3/4_dom"/>
</dbReference>
<comment type="caution">
    <text evidence="3">The sequence shown here is derived from an EMBL/GenBank/DDBJ whole genome shotgun (WGS) entry which is preliminary data.</text>
</comment>
<dbReference type="GO" id="GO:0032456">
    <property type="term" value="P:endocytic recycling"/>
    <property type="evidence" value="ECO:0007669"/>
    <property type="project" value="TreeGrafter"/>
</dbReference>
<dbReference type="PANTHER" id="PTHR15726">
    <property type="entry name" value="RAB11-FAMILY INTERACTING PROTEIN"/>
    <property type="match status" value="1"/>
</dbReference>
<gene>
    <name evidence="3" type="primary">RAB11FIP3</name>
    <name evidence="3" type="ORF">CEXT_173251</name>
</gene>
<dbReference type="GO" id="GO:0030496">
    <property type="term" value="C:midbody"/>
    <property type="evidence" value="ECO:0007669"/>
    <property type="project" value="TreeGrafter"/>
</dbReference>
<keyword evidence="4" id="KW-1185">Reference proteome</keyword>
<evidence type="ECO:0000313" key="3">
    <source>
        <dbReference type="EMBL" id="GIY74313.1"/>
    </source>
</evidence>
<dbReference type="Pfam" id="PF25450">
    <property type="entry name" value="Rab11-FIP3"/>
    <property type="match status" value="1"/>
</dbReference>
<dbReference type="InterPro" id="IPR051977">
    <property type="entry name" value="Rab11-interacting_regulator"/>
</dbReference>
<dbReference type="EMBL" id="BPLR01015202">
    <property type="protein sequence ID" value="GIY74313.1"/>
    <property type="molecule type" value="Genomic_DNA"/>
</dbReference>
<feature type="domain" description="Rab11-FIP3/4" evidence="2">
    <location>
        <begin position="113"/>
        <end position="157"/>
    </location>
</feature>
<feature type="coiled-coil region" evidence="1">
    <location>
        <begin position="79"/>
        <end position="151"/>
    </location>
</feature>
<dbReference type="GO" id="GO:0030139">
    <property type="term" value="C:endocytic vesicle"/>
    <property type="evidence" value="ECO:0007669"/>
    <property type="project" value="TreeGrafter"/>
</dbReference>
<evidence type="ECO:0000313" key="4">
    <source>
        <dbReference type="Proteomes" id="UP001054945"/>
    </source>
</evidence>
<organism evidence="3 4">
    <name type="scientific">Caerostris extrusa</name>
    <name type="common">Bark spider</name>
    <name type="synonym">Caerostris bankana</name>
    <dbReference type="NCBI Taxonomy" id="172846"/>
    <lineage>
        <taxon>Eukaryota</taxon>
        <taxon>Metazoa</taxon>
        <taxon>Ecdysozoa</taxon>
        <taxon>Arthropoda</taxon>
        <taxon>Chelicerata</taxon>
        <taxon>Arachnida</taxon>
        <taxon>Araneae</taxon>
        <taxon>Araneomorphae</taxon>
        <taxon>Entelegynae</taxon>
        <taxon>Araneoidea</taxon>
        <taxon>Araneidae</taxon>
        <taxon>Caerostris</taxon>
    </lineage>
</organism>
<dbReference type="PANTHER" id="PTHR15726:SF7">
    <property type="entry name" value="NUCLEAR FALLOUT, ISOFORM J"/>
    <property type="match status" value="1"/>
</dbReference>
<sequence length="273" mass="32617">MSFVCFPPLWLSLRNMFDLLLCFLAYCSGKRVRGLFLRRMVSMASSKRLSTSALASQLHRNGSRRNSQSSDEMYPLDVSMSIEDDVLDLNQKVNELQQQVATLTDNQMNTDERYVKVKQENAALQNKIHSLEEQLRELEIRSEERIETEQQKFKEIMWNPSLVYYLREFLNWLIDLYSVRRREKAKEVEQYATKLFSLQKEYMEMSEESLKLKTLIEKLRQVIEDLQHQLLECTTELLNLREDHMRLQEGIRREREEFQIERTNNNKVSLYLA</sequence>
<evidence type="ECO:0000256" key="1">
    <source>
        <dbReference type="SAM" id="Coils"/>
    </source>
</evidence>
<feature type="coiled-coil region" evidence="1">
    <location>
        <begin position="188"/>
        <end position="257"/>
    </location>
</feature>
<dbReference type="GO" id="GO:0055038">
    <property type="term" value="C:recycling endosome membrane"/>
    <property type="evidence" value="ECO:0007669"/>
    <property type="project" value="TreeGrafter"/>
</dbReference>
<protein>
    <submittedName>
        <fullName evidence="3">Rab11 family-interacting protein 3</fullName>
    </submittedName>
</protein>